<dbReference type="EMBL" id="OX459120">
    <property type="protein sequence ID" value="CAI9099867.1"/>
    <property type="molecule type" value="Genomic_DNA"/>
</dbReference>
<evidence type="ECO:0000313" key="1">
    <source>
        <dbReference type="EMBL" id="CAI9099867.1"/>
    </source>
</evidence>
<evidence type="ECO:0000313" key="2">
    <source>
        <dbReference type="Proteomes" id="UP001161247"/>
    </source>
</evidence>
<name>A0AAV1CZP9_OLDCO</name>
<organism evidence="1 2">
    <name type="scientific">Oldenlandia corymbosa var. corymbosa</name>
    <dbReference type="NCBI Taxonomy" id="529605"/>
    <lineage>
        <taxon>Eukaryota</taxon>
        <taxon>Viridiplantae</taxon>
        <taxon>Streptophyta</taxon>
        <taxon>Embryophyta</taxon>
        <taxon>Tracheophyta</taxon>
        <taxon>Spermatophyta</taxon>
        <taxon>Magnoliopsida</taxon>
        <taxon>eudicotyledons</taxon>
        <taxon>Gunneridae</taxon>
        <taxon>Pentapetalae</taxon>
        <taxon>asterids</taxon>
        <taxon>lamiids</taxon>
        <taxon>Gentianales</taxon>
        <taxon>Rubiaceae</taxon>
        <taxon>Rubioideae</taxon>
        <taxon>Spermacoceae</taxon>
        <taxon>Hedyotis-Oldenlandia complex</taxon>
        <taxon>Oldenlandia</taxon>
    </lineage>
</organism>
<dbReference type="AlphaFoldDB" id="A0AAV1CZP9"/>
<accession>A0AAV1CZP9</accession>
<sequence length="109" mass="12723">MGGRVHMRAICRIDPTPKAHKLGLIIEFGWDFFKRHQNERLIIERCLMRAVHELYANLTTVQRQFVFVRGTIIEVSPNAIREVLGLPEVDNDWEDDITHIPMEKVFGIL</sequence>
<gene>
    <name evidence="1" type="ORF">OLC1_LOCUS9807</name>
</gene>
<reference evidence="1" key="1">
    <citation type="submission" date="2023-03" db="EMBL/GenBank/DDBJ databases">
        <authorList>
            <person name="Julca I."/>
        </authorList>
    </citation>
    <scope>NUCLEOTIDE SEQUENCE</scope>
</reference>
<protein>
    <submittedName>
        <fullName evidence="1">OLC1v1036749C1</fullName>
    </submittedName>
</protein>
<dbReference type="Proteomes" id="UP001161247">
    <property type="component" value="Chromosome 3"/>
</dbReference>
<keyword evidence="2" id="KW-1185">Reference proteome</keyword>
<proteinExistence type="predicted"/>